<sequence>MRQTAQEPDEIAFRQALQNLRYHDCTADDIALLRSRIAATNNELSVDLPNYKNVSIITSRNRDKDQINRSNSARFAAENGEVLEDFYSFDKMSNAEPQRLDPKKRRRVYTKANSISKAMQVGLWNQPPCTSEQIPGKLSLCIGMPIMIRHNEATELCITRGQEARVVGWTAMKYPKWPGRKYLDVLYVELINPPHSVNLPHLPKNVVPLTRNAETVEAQLPNDEYVVLSRSQIPILPNFSMTDYSSQGKTRENNVVDLSECKNFQAAYTCLSRGTSLNGTLIIRDFKDSILRGQLDGALRQEYRELKYLTSITDMLYDGILPPDILRPTRWETIRAYRDWKAGPGVTLDVAPAFPDRNDYDPPTEEVAYEVSTIAAATKRKERESIDARPTKRKKVAVGPQPILANESWAAPTGPIWDANDWSCAFDVWTFVIHWLWVSDRVKWSRVLKTYSGEMHSMIGGFEFMDRRDPEQELSNVRNVWRRTVRDAHPRDYPGGSLGTDIIALSEHLLGQP</sequence>
<evidence type="ECO:0000313" key="1">
    <source>
        <dbReference type="EMBL" id="KAF6741382.1"/>
    </source>
</evidence>
<dbReference type="AlphaFoldDB" id="A0A8H6H8B2"/>
<accession>A0A8H6H8B2</accession>
<feature type="non-terminal residue" evidence="1">
    <location>
        <position position="513"/>
    </location>
</feature>
<dbReference type="Proteomes" id="UP000521943">
    <property type="component" value="Unassembled WGS sequence"/>
</dbReference>
<organism evidence="1 2">
    <name type="scientific">Ephemerocybe angulata</name>
    <dbReference type="NCBI Taxonomy" id="980116"/>
    <lineage>
        <taxon>Eukaryota</taxon>
        <taxon>Fungi</taxon>
        <taxon>Dikarya</taxon>
        <taxon>Basidiomycota</taxon>
        <taxon>Agaricomycotina</taxon>
        <taxon>Agaricomycetes</taxon>
        <taxon>Agaricomycetidae</taxon>
        <taxon>Agaricales</taxon>
        <taxon>Agaricineae</taxon>
        <taxon>Psathyrellaceae</taxon>
        <taxon>Ephemerocybe</taxon>
    </lineage>
</organism>
<protein>
    <submittedName>
        <fullName evidence="1">Uncharacterized protein</fullName>
    </submittedName>
</protein>
<name>A0A8H6H8B2_9AGAR</name>
<dbReference type="OrthoDB" id="3247165at2759"/>
<dbReference type="InterPro" id="IPR027417">
    <property type="entry name" value="P-loop_NTPase"/>
</dbReference>
<proteinExistence type="predicted"/>
<keyword evidence="2" id="KW-1185">Reference proteome</keyword>
<dbReference type="EMBL" id="JACGCI010000252">
    <property type="protein sequence ID" value="KAF6741382.1"/>
    <property type="molecule type" value="Genomic_DNA"/>
</dbReference>
<gene>
    <name evidence="1" type="ORF">DFP72DRAFT_833751</name>
</gene>
<reference evidence="1 2" key="1">
    <citation type="submission" date="2020-07" db="EMBL/GenBank/DDBJ databases">
        <title>Comparative genomics of pyrophilous fungi reveals a link between fire events and developmental genes.</title>
        <authorList>
            <consortium name="DOE Joint Genome Institute"/>
            <person name="Steindorff A.S."/>
            <person name="Carver A."/>
            <person name="Calhoun S."/>
            <person name="Stillman K."/>
            <person name="Liu H."/>
            <person name="Lipzen A."/>
            <person name="Pangilinan J."/>
            <person name="Labutti K."/>
            <person name="Bruns T.D."/>
            <person name="Grigoriev I.V."/>
        </authorList>
    </citation>
    <scope>NUCLEOTIDE SEQUENCE [LARGE SCALE GENOMIC DNA]</scope>
    <source>
        <strain evidence="1 2">CBS 144469</strain>
    </source>
</reference>
<evidence type="ECO:0000313" key="2">
    <source>
        <dbReference type="Proteomes" id="UP000521943"/>
    </source>
</evidence>
<comment type="caution">
    <text evidence="1">The sequence shown here is derived from an EMBL/GenBank/DDBJ whole genome shotgun (WGS) entry which is preliminary data.</text>
</comment>
<dbReference type="SUPFAM" id="SSF52540">
    <property type="entry name" value="P-loop containing nucleoside triphosphate hydrolases"/>
    <property type="match status" value="1"/>
</dbReference>